<feature type="signal peptide" evidence="1">
    <location>
        <begin position="1"/>
        <end position="34"/>
    </location>
</feature>
<dbReference type="AlphaFoldDB" id="A0A6N6VVI4"/>
<evidence type="ECO:0000256" key="1">
    <source>
        <dbReference type="SAM" id="SignalP"/>
    </source>
</evidence>
<gene>
    <name evidence="2" type="ORF">GCL60_00785</name>
</gene>
<proteinExistence type="predicted"/>
<feature type="chain" id="PRO_5027107456" evidence="1">
    <location>
        <begin position="35"/>
        <end position="739"/>
    </location>
</feature>
<dbReference type="SUPFAM" id="SSF101898">
    <property type="entry name" value="NHL repeat"/>
    <property type="match status" value="1"/>
</dbReference>
<reference evidence="2 3" key="1">
    <citation type="submission" date="2019-10" db="EMBL/GenBank/DDBJ databases">
        <title>New species of Slilvanegrellaceae.</title>
        <authorList>
            <person name="Pitt A."/>
            <person name="Hahn M.W."/>
        </authorList>
    </citation>
    <scope>NUCLEOTIDE SEQUENCE [LARGE SCALE GENOMIC DNA]</scope>
    <source>
        <strain evidence="2 3">SP-Ram-0.45-NSY-1</strain>
    </source>
</reference>
<dbReference type="PANTHER" id="PTHR36220:SF1">
    <property type="entry name" value="GAMMA TUBULIN COMPLEX COMPONENT C-TERMINAL DOMAIN-CONTAINING PROTEIN"/>
    <property type="match status" value="1"/>
</dbReference>
<dbReference type="RefSeq" id="WP_153417998.1">
    <property type="nucleotide sequence ID" value="NZ_WFLM01000001.1"/>
</dbReference>
<protein>
    <submittedName>
        <fullName evidence="2">Uncharacterized protein</fullName>
    </submittedName>
</protein>
<organism evidence="2 3">
    <name type="scientific">Silvanigrella paludirubra</name>
    <dbReference type="NCBI Taxonomy" id="2499159"/>
    <lineage>
        <taxon>Bacteria</taxon>
        <taxon>Pseudomonadati</taxon>
        <taxon>Bdellovibrionota</taxon>
        <taxon>Oligoflexia</taxon>
        <taxon>Silvanigrellales</taxon>
        <taxon>Silvanigrellaceae</taxon>
        <taxon>Silvanigrella</taxon>
    </lineage>
</organism>
<keyword evidence="1" id="KW-0732">Signal</keyword>
<sequence length="739" mass="79118">MKNYPFQSQSKRSLSIKTLSFLLTLFLLSSCSKGGGSGGGSDSQNASANVVNENPASNMQNYLLIGAKGRSETGSVFKCSLDGTDCVEFLGGKIGLPSSPELKLQNDDSFGSSISANDKYIFIGSNYKNGFDQYNKPAAKNPNGAIYKCDLNGKNCTIIATDSLKLITNDNFGTSLFATKDAIYTGAIGRDGGTPSQTNLYDFGAVFKCDSEGANCTEFIAGKNANSTIKKDLKVNDHLGTAIYISNSNIYIGAKDKNNFNGSVFKCDLSGQNCIQFDTAPLKLITNDNFGVSLSGNENNIFIGGIGRDSGQTNVPDLYDTGSVFQCDLNGKNCLELLGGQNQTSRKALGLAVNDNFGSSIAVIGDSIYIGAMNRKDVSGKRTGSVFKCKIDGTNCNELIGGKSINLNSSNTLSLKEGDLFGSSITIVTLPKTETGFILRDIYKTIAKSSYSLFNSNVTPVFSAQIATACDSSEVTNQELNPDSKILKLAKDKNCKISITSLKLDKEELKPTDPSTALQFSVDNDKKTSALDKAVLYTSTSGAKYYLNITSNNPGTFVIGVTDLEKRFTASNFNFVSFDLIYDGKTNAPSVLDKTNYYKDKVPASHSIGYVLPNSKEDKAHTITWGGDTGKNPPTFNINIHNLTDSSTNQITLVGNSIPGNCPTYTNWPLTTAVGIACGPEASGNFSKGFTVKFDPALNASLAPGKYVGGFHLQAIDWHDPNIFQNIVIMLDITIPKKP</sequence>
<keyword evidence="3" id="KW-1185">Reference proteome</keyword>
<accession>A0A6N6VVI4</accession>
<dbReference type="PROSITE" id="PS51257">
    <property type="entry name" value="PROKAR_LIPOPROTEIN"/>
    <property type="match status" value="1"/>
</dbReference>
<comment type="caution">
    <text evidence="2">The sequence shown here is derived from an EMBL/GenBank/DDBJ whole genome shotgun (WGS) entry which is preliminary data.</text>
</comment>
<dbReference type="Proteomes" id="UP000437748">
    <property type="component" value="Unassembled WGS sequence"/>
</dbReference>
<evidence type="ECO:0000313" key="2">
    <source>
        <dbReference type="EMBL" id="KAB8040483.1"/>
    </source>
</evidence>
<dbReference type="OrthoDB" id="310143at2"/>
<evidence type="ECO:0000313" key="3">
    <source>
        <dbReference type="Proteomes" id="UP000437748"/>
    </source>
</evidence>
<name>A0A6N6VVI4_9BACT</name>
<dbReference type="EMBL" id="WFLM01000001">
    <property type="protein sequence ID" value="KAB8040483.1"/>
    <property type="molecule type" value="Genomic_DNA"/>
</dbReference>
<dbReference type="PANTHER" id="PTHR36220">
    <property type="entry name" value="UNNAMED PRODUCT"/>
    <property type="match status" value="1"/>
</dbReference>